<gene>
    <name evidence="2" type="ORF">E6W39_37995</name>
</gene>
<keyword evidence="3" id="KW-1185">Reference proteome</keyword>
<dbReference type="AlphaFoldDB" id="A0A540WFK9"/>
<protein>
    <submittedName>
        <fullName evidence="2">GNAT family N-acetyltransferase</fullName>
    </submittedName>
</protein>
<dbReference type="Proteomes" id="UP000319103">
    <property type="component" value="Unassembled WGS sequence"/>
</dbReference>
<accession>A0A540WFK9</accession>
<evidence type="ECO:0000313" key="2">
    <source>
        <dbReference type="EMBL" id="TQF07833.1"/>
    </source>
</evidence>
<comment type="caution">
    <text evidence="2">The sequence shown here is derived from an EMBL/GenBank/DDBJ whole genome shotgun (WGS) entry which is preliminary data.</text>
</comment>
<dbReference type="SUPFAM" id="SSF55729">
    <property type="entry name" value="Acyl-CoA N-acyltransferases (Nat)"/>
    <property type="match status" value="1"/>
</dbReference>
<proteinExistence type="predicted"/>
<dbReference type="PROSITE" id="PS51186">
    <property type="entry name" value="GNAT"/>
    <property type="match status" value="1"/>
</dbReference>
<dbReference type="Gene3D" id="3.40.630.30">
    <property type="match status" value="1"/>
</dbReference>
<evidence type="ECO:0000259" key="1">
    <source>
        <dbReference type="PROSITE" id="PS51186"/>
    </source>
</evidence>
<sequence length="195" mass="22336">MRWIDPFTVTGRHVSLVPLEFEHEQGLVEAVQDGRVWDTWFAAVPSPDRMREEIERRLELAAAGTMVPFTVLDAQGRIAGMTSYMNVDAPNRRLEIGYTWYRASVQRTGLNTEAKLLLLGHAFEQADCIAVGFRTAFFNAPSRRAIERLGARFEGIRRNHLILADGTVRDTCYYSIIDSEWPAVRRHLTWLLDRS</sequence>
<name>A0A540WFK9_9ACTN</name>
<dbReference type="InterPro" id="IPR000182">
    <property type="entry name" value="GNAT_dom"/>
</dbReference>
<dbReference type="OrthoDB" id="9795199at2"/>
<keyword evidence="2" id="KW-0808">Transferase</keyword>
<organism evidence="2 3">
    <name type="scientific">Kitasatospora acidiphila</name>
    <dbReference type="NCBI Taxonomy" id="2567942"/>
    <lineage>
        <taxon>Bacteria</taxon>
        <taxon>Bacillati</taxon>
        <taxon>Actinomycetota</taxon>
        <taxon>Actinomycetes</taxon>
        <taxon>Kitasatosporales</taxon>
        <taxon>Streptomycetaceae</taxon>
        <taxon>Kitasatospora</taxon>
    </lineage>
</organism>
<dbReference type="PANTHER" id="PTHR43610:SF1">
    <property type="entry name" value="N-ACETYLTRANSFERASE DOMAIN-CONTAINING PROTEIN"/>
    <property type="match status" value="1"/>
</dbReference>
<dbReference type="GO" id="GO:0016747">
    <property type="term" value="F:acyltransferase activity, transferring groups other than amino-acyl groups"/>
    <property type="evidence" value="ECO:0007669"/>
    <property type="project" value="InterPro"/>
</dbReference>
<evidence type="ECO:0000313" key="3">
    <source>
        <dbReference type="Proteomes" id="UP000319103"/>
    </source>
</evidence>
<dbReference type="PANTHER" id="PTHR43610">
    <property type="entry name" value="BLL6696 PROTEIN"/>
    <property type="match status" value="1"/>
</dbReference>
<feature type="domain" description="N-acetyltransferase" evidence="1">
    <location>
        <begin position="14"/>
        <end position="175"/>
    </location>
</feature>
<dbReference type="Pfam" id="PF13302">
    <property type="entry name" value="Acetyltransf_3"/>
    <property type="match status" value="1"/>
</dbReference>
<reference evidence="2 3" key="1">
    <citation type="submission" date="2019-06" db="EMBL/GenBank/DDBJ databases">
        <title>Description of Kitasatospora acidophila sp. nov. isolated from pine grove soil, and reclassification of Streptomyces novaecaesareae to Kitasatospora novaeceasareae comb. nov.</title>
        <authorList>
            <person name="Kim M.J."/>
        </authorList>
    </citation>
    <scope>NUCLEOTIDE SEQUENCE [LARGE SCALE GENOMIC DNA]</scope>
    <source>
        <strain evidence="2 3">MMS16-CNU292</strain>
    </source>
</reference>
<dbReference type="InterPro" id="IPR016181">
    <property type="entry name" value="Acyl_CoA_acyltransferase"/>
</dbReference>
<dbReference type="EMBL" id="VIGB01000003">
    <property type="protein sequence ID" value="TQF07833.1"/>
    <property type="molecule type" value="Genomic_DNA"/>
</dbReference>